<feature type="region of interest" description="Disordered" evidence="1">
    <location>
        <begin position="1"/>
        <end position="81"/>
    </location>
</feature>
<gene>
    <name evidence="2" type="ORF">PROFUN_01644</name>
</gene>
<evidence type="ECO:0000313" key="3">
    <source>
        <dbReference type="Proteomes" id="UP000241769"/>
    </source>
</evidence>
<keyword evidence="3" id="KW-1185">Reference proteome</keyword>
<evidence type="ECO:0000313" key="2">
    <source>
        <dbReference type="EMBL" id="PRP87382.1"/>
    </source>
</evidence>
<name>A0A2P6NTU6_9EUKA</name>
<reference evidence="2 3" key="1">
    <citation type="journal article" date="2018" name="Genome Biol. Evol.">
        <title>Multiple Roots of Fruiting Body Formation in Amoebozoa.</title>
        <authorList>
            <person name="Hillmann F."/>
            <person name="Forbes G."/>
            <person name="Novohradska S."/>
            <person name="Ferling I."/>
            <person name="Riege K."/>
            <person name="Groth M."/>
            <person name="Westermann M."/>
            <person name="Marz M."/>
            <person name="Spaller T."/>
            <person name="Winckler T."/>
            <person name="Schaap P."/>
            <person name="Glockner G."/>
        </authorList>
    </citation>
    <scope>NUCLEOTIDE SEQUENCE [LARGE SCALE GENOMIC DNA]</scope>
    <source>
        <strain evidence="2 3">Jena</strain>
    </source>
</reference>
<dbReference type="EMBL" id="MDYQ01000021">
    <property type="protein sequence ID" value="PRP87382.1"/>
    <property type="molecule type" value="Genomic_DNA"/>
</dbReference>
<sequence>MSGKEDKPTTPVKAKGKKPSSKDDSASYAKTVGGRLKLKGVTKGSAKGQAEKKDDASKKLKDRIKKKSDRYAMNTMHDDED</sequence>
<dbReference type="Proteomes" id="UP000241769">
    <property type="component" value="Unassembled WGS sequence"/>
</dbReference>
<dbReference type="AlphaFoldDB" id="A0A2P6NTU6"/>
<organism evidence="2 3">
    <name type="scientific">Planoprotostelium fungivorum</name>
    <dbReference type="NCBI Taxonomy" id="1890364"/>
    <lineage>
        <taxon>Eukaryota</taxon>
        <taxon>Amoebozoa</taxon>
        <taxon>Evosea</taxon>
        <taxon>Variosea</taxon>
        <taxon>Cavosteliida</taxon>
        <taxon>Cavosteliaceae</taxon>
        <taxon>Planoprotostelium</taxon>
    </lineage>
</organism>
<dbReference type="InParanoid" id="A0A2P6NTU6"/>
<proteinExistence type="predicted"/>
<comment type="caution">
    <text evidence="2">The sequence shown here is derived from an EMBL/GenBank/DDBJ whole genome shotgun (WGS) entry which is preliminary data.</text>
</comment>
<evidence type="ECO:0000256" key="1">
    <source>
        <dbReference type="SAM" id="MobiDB-lite"/>
    </source>
</evidence>
<feature type="compositionally biased region" description="Basic and acidic residues" evidence="1">
    <location>
        <begin position="49"/>
        <end position="59"/>
    </location>
</feature>
<protein>
    <submittedName>
        <fullName evidence="2">Uncharacterized protein</fullName>
    </submittedName>
</protein>
<accession>A0A2P6NTU6</accession>